<name>W2P9X1_PHYN3</name>
<dbReference type="VEuPathDB" id="FungiDB:PPTG_24884"/>
<evidence type="ECO:0000256" key="1">
    <source>
        <dbReference type="SAM" id="MobiDB-lite"/>
    </source>
</evidence>
<evidence type="ECO:0000313" key="3">
    <source>
        <dbReference type="Proteomes" id="UP000018817"/>
    </source>
</evidence>
<reference evidence="3" key="1">
    <citation type="submission" date="2011-12" db="EMBL/GenBank/DDBJ databases">
        <authorList>
            <consortium name="The Broad Institute Genome Sequencing Platform"/>
            <person name="Russ C."/>
            <person name="Tyler B."/>
            <person name="Panabieres F."/>
            <person name="Shan W."/>
            <person name="Tripathy S."/>
            <person name="Grunwald N."/>
            <person name="Machado M."/>
            <person name="Young S.K."/>
            <person name="Zeng Q."/>
            <person name="Gargeya S."/>
            <person name="Fitzgerald M."/>
            <person name="Haas B."/>
            <person name="Abouelleil A."/>
            <person name="Alvarado L."/>
            <person name="Arachchi H.M."/>
            <person name="Berlin A."/>
            <person name="Chapman S.B."/>
            <person name="Gearin G."/>
            <person name="Goldberg J."/>
            <person name="Griggs A."/>
            <person name="Gujja S."/>
            <person name="Hansen M."/>
            <person name="Heiman D."/>
            <person name="Howarth C."/>
            <person name="Larimer J."/>
            <person name="Lui A."/>
            <person name="MacDonald P.J.P."/>
            <person name="McCowen C."/>
            <person name="Montmayeur A."/>
            <person name="Murphy C."/>
            <person name="Neiman D."/>
            <person name="Pearson M."/>
            <person name="Priest M."/>
            <person name="Roberts A."/>
            <person name="Saif S."/>
            <person name="Shea T."/>
            <person name="Sisk P."/>
            <person name="Stolte C."/>
            <person name="Sykes S."/>
            <person name="Wortman J."/>
            <person name="Nusbaum C."/>
            <person name="Birren B."/>
        </authorList>
    </citation>
    <scope>NUCLEOTIDE SEQUENCE [LARGE SCALE GENOMIC DNA]</scope>
    <source>
        <strain evidence="3">INRA-310</strain>
    </source>
</reference>
<dbReference type="Proteomes" id="UP000018817">
    <property type="component" value="Unassembled WGS sequence"/>
</dbReference>
<dbReference type="AlphaFoldDB" id="W2P9X1"/>
<protein>
    <submittedName>
        <fullName evidence="2">Uncharacterized protein</fullName>
    </submittedName>
</protein>
<organism evidence="2 3">
    <name type="scientific">Phytophthora nicotianae (strain INRA-310)</name>
    <name type="common">Phytophthora parasitica</name>
    <dbReference type="NCBI Taxonomy" id="761204"/>
    <lineage>
        <taxon>Eukaryota</taxon>
        <taxon>Sar</taxon>
        <taxon>Stramenopiles</taxon>
        <taxon>Oomycota</taxon>
        <taxon>Peronosporomycetes</taxon>
        <taxon>Peronosporales</taxon>
        <taxon>Peronosporaceae</taxon>
        <taxon>Phytophthora</taxon>
    </lineage>
</organism>
<sequence>MRVVDTRGTREETELGDGESQEVVVQDGDLDIAGSIESQEMGVWRPTP</sequence>
<dbReference type="RefSeq" id="XP_008917072.1">
    <property type="nucleotide sequence ID" value="XM_008918824.1"/>
</dbReference>
<reference evidence="2 3" key="2">
    <citation type="submission" date="2013-11" db="EMBL/GenBank/DDBJ databases">
        <title>The Genome Sequence of Phytophthora parasitica INRA-310.</title>
        <authorList>
            <consortium name="The Broad Institute Genomics Platform"/>
            <person name="Russ C."/>
            <person name="Tyler B."/>
            <person name="Panabieres F."/>
            <person name="Shan W."/>
            <person name="Tripathy S."/>
            <person name="Grunwald N."/>
            <person name="Machado M."/>
            <person name="Johnson C.S."/>
            <person name="Arredondo F."/>
            <person name="Hong C."/>
            <person name="Coffey M."/>
            <person name="Young S.K."/>
            <person name="Zeng Q."/>
            <person name="Gargeya S."/>
            <person name="Fitzgerald M."/>
            <person name="Abouelleil A."/>
            <person name="Alvarado L."/>
            <person name="Chapman S.B."/>
            <person name="Gainer-Dewar J."/>
            <person name="Goldberg J."/>
            <person name="Griggs A."/>
            <person name="Gujja S."/>
            <person name="Hansen M."/>
            <person name="Howarth C."/>
            <person name="Imamovic A."/>
            <person name="Ireland A."/>
            <person name="Larimer J."/>
            <person name="McCowan C."/>
            <person name="Murphy C."/>
            <person name="Pearson M."/>
            <person name="Poon T.W."/>
            <person name="Priest M."/>
            <person name="Roberts A."/>
            <person name="Saif S."/>
            <person name="Shea T."/>
            <person name="Sykes S."/>
            <person name="Wortman J."/>
            <person name="Nusbaum C."/>
            <person name="Birren B."/>
        </authorList>
    </citation>
    <scope>NUCLEOTIDE SEQUENCE [LARGE SCALE GENOMIC DNA]</scope>
    <source>
        <strain evidence="2 3">INRA-310</strain>
    </source>
</reference>
<gene>
    <name evidence="2" type="ORF">PPTG_24884</name>
</gene>
<evidence type="ECO:0000313" key="2">
    <source>
        <dbReference type="EMBL" id="ETM97631.1"/>
    </source>
</evidence>
<dbReference type="GeneID" id="20193483"/>
<feature type="region of interest" description="Disordered" evidence="1">
    <location>
        <begin position="1"/>
        <end position="21"/>
    </location>
</feature>
<proteinExistence type="predicted"/>
<dbReference type="EMBL" id="KI669887">
    <property type="protein sequence ID" value="ETM97631.1"/>
    <property type="molecule type" value="Genomic_DNA"/>
</dbReference>
<accession>W2P9X1</accession>
<feature type="compositionally biased region" description="Basic and acidic residues" evidence="1">
    <location>
        <begin position="1"/>
        <end position="13"/>
    </location>
</feature>